<name>A0A8S1ECY8_9PELO</name>
<organism evidence="1 2">
    <name type="scientific">Caenorhabditis bovis</name>
    <dbReference type="NCBI Taxonomy" id="2654633"/>
    <lineage>
        <taxon>Eukaryota</taxon>
        <taxon>Metazoa</taxon>
        <taxon>Ecdysozoa</taxon>
        <taxon>Nematoda</taxon>
        <taxon>Chromadorea</taxon>
        <taxon>Rhabditida</taxon>
        <taxon>Rhabditina</taxon>
        <taxon>Rhabditomorpha</taxon>
        <taxon>Rhabditoidea</taxon>
        <taxon>Rhabditidae</taxon>
        <taxon>Peloderinae</taxon>
        <taxon>Caenorhabditis</taxon>
    </lineage>
</organism>
<dbReference type="EMBL" id="CADEPM010000002">
    <property type="protein sequence ID" value="CAB3399858.1"/>
    <property type="molecule type" value="Genomic_DNA"/>
</dbReference>
<evidence type="ECO:0000313" key="2">
    <source>
        <dbReference type="Proteomes" id="UP000494206"/>
    </source>
</evidence>
<comment type="caution">
    <text evidence="1">The sequence shown here is derived from an EMBL/GenBank/DDBJ whole genome shotgun (WGS) entry which is preliminary data.</text>
</comment>
<accession>A0A8S1ECY8</accession>
<proteinExistence type="predicted"/>
<dbReference type="AlphaFoldDB" id="A0A8S1ECY8"/>
<gene>
    <name evidence="1" type="ORF">CBOVIS_LOCUS2915</name>
</gene>
<protein>
    <submittedName>
        <fullName evidence="1">Uncharacterized protein</fullName>
    </submittedName>
</protein>
<sequence length="111" mass="13198">MSATTRYRRNRLRNELMAMKNDVTMSLRIMEVCWNHLSAERDQFEDLPMQLRIHIEMCQLQILRTATVTIPSSKMIEMAIKTTALQNRVIHFLTLLHMQDVRNRPEDTNLQ</sequence>
<keyword evidence="2" id="KW-1185">Reference proteome</keyword>
<dbReference type="Proteomes" id="UP000494206">
    <property type="component" value="Unassembled WGS sequence"/>
</dbReference>
<reference evidence="1 2" key="1">
    <citation type="submission" date="2020-04" db="EMBL/GenBank/DDBJ databases">
        <authorList>
            <person name="Laetsch R D."/>
            <person name="Stevens L."/>
            <person name="Kumar S."/>
            <person name="Blaxter L. M."/>
        </authorList>
    </citation>
    <scope>NUCLEOTIDE SEQUENCE [LARGE SCALE GENOMIC DNA]</scope>
</reference>
<evidence type="ECO:0000313" key="1">
    <source>
        <dbReference type="EMBL" id="CAB3399858.1"/>
    </source>
</evidence>